<gene>
    <name evidence="2" type="ORF">PMYSY11_4569</name>
</gene>
<proteinExistence type="predicted"/>
<evidence type="ECO:0000313" key="2">
    <source>
        <dbReference type="EMBL" id="VEV99612.1"/>
    </source>
</evidence>
<keyword evidence="1" id="KW-0472">Membrane</keyword>
<dbReference type="AlphaFoldDB" id="A0A653EBN0"/>
<organism evidence="2">
    <name type="scientific">Pseudomonas marincola</name>
    <dbReference type="NCBI Taxonomy" id="437900"/>
    <lineage>
        <taxon>Bacteria</taxon>
        <taxon>Pseudomonadati</taxon>
        <taxon>Pseudomonadota</taxon>
        <taxon>Gammaproteobacteria</taxon>
        <taxon>Pseudomonadales</taxon>
        <taxon>Pseudomonadaceae</taxon>
        <taxon>Pseudomonas</taxon>
    </lineage>
</organism>
<feature type="transmembrane region" description="Helical" evidence="1">
    <location>
        <begin position="17"/>
        <end position="35"/>
    </location>
</feature>
<evidence type="ECO:0000256" key="1">
    <source>
        <dbReference type="SAM" id="Phobius"/>
    </source>
</evidence>
<sequence>MLHTLIGYTAQPSGVQVLAYLACLVVILGLGWLTARPKAVQPQMSH</sequence>
<accession>A0A653EBN0</accession>
<dbReference type="EMBL" id="LR215729">
    <property type="protein sequence ID" value="VEV99612.1"/>
    <property type="molecule type" value="Genomic_DNA"/>
</dbReference>
<keyword evidence="1" id="KW-0812">Transmembrane</keyword>
<protein>
    <submittedName>
        <fullName evidence="2">Uncharacterized protein</fullName>
    </submittedName>
</protein>
<keyword evidence="1" id="KW-1133">Transmembrane helix</keyword>
<name>A0A653EBN0_9PSED</name>
<reference evidence="2" key="1">
    <citation type="submission" date="2019-02" db="EMBL/GenBank/DDBJ databases">
        <authorList>
            <consortium name="Genoscope - CEA"/>
            <person name="William W."/>
        </authorList>
    </citation>
    <scope>NUCLEOTIDE SEQUENCE [LARGE SCALE GENOMIC DNA]</scope>
    <source>
        <strain evidence="2">YSy11</strain>
    </source>
</reference>